<accession>A0A4Y2BF77</accession>
<organism evidence="1 2">
    <name type="scientific">Araneus ventricosus</name>
    <name type="common">Orbweaver spider</name>
    <name type="synonym">Epeira ventricosa</name>
    <dbReference type="NCBI Taxonomy" id="182803"/>
    <lineage>
        <taxon>Eukaryota</taxon>
        <taxon>Metazoa</taxon>
        <taxon>Ecdysozoa</taxon>
        <taxon>Arthropoda</taxon>
        <taxon>Chelicerata</taxon>
        <taxon>Arachnida</taxon>
        <taxon>Araneae</taxon>
        <taxon>Araneomorphae</taxon>
        <taxon>Entelegynae</taxon>
        <taxon>Araneoidea</taxon>
        <taxon>Araneidae</taxon>
        <taxon>Araneus</taxon>
    </lineage>
</organism>
<evidence type="ECO:0000313" key="2">
    <source>
        <dbReference type="Proteomes" id="UP000499080"/>
    </source>
</evidence>
<comment type="caution">
    <text evidence="1">The sequence shown here is derived from an EMBL/GenBank/DDBJ whole genome shotgun (WGS) entry which is preliminary data.</text>
</comment>
<dbReference type="EMBL" id="BGPR01000073">
    <property type="protein sequence ID" value="GBL90698.1"/>
    <property type="molecule type" value="Genomic_DNA"/>
</dbReference>
<dbReference type="Proteomes" id="UP000499080">
    <property type="component" value="Unassembled WGS sequence"/>
</dbReference>
<keyword evidence="2" id="KW-1185">Reference proteome</keyword>
<dbReference type="OrthoDB" id="6759524at2759"/>
<reference evidence="1 2" key="1">
    <citation type="journal article" date="2019" name="Sci. Rep.">
        <title>Orb-weaving spider Araneus ventricosus genome elucidates the spidroin gene catalogue.</title>
        <authorList>
            <person name="Kono N."/>
            <person name="Nakamura H."/>
            <person name="Ohtoshi R."/>
            <person name="Moran D.A.P."/>
            <person name="Shinohara A."/>
            <person name="Yoshida Y."/>
            <person name="Fujiwara M."/>
            <person name="Mori M."/>
            <person name="Tomita M."/>
            <person name="Arakawa K."/>
        </authorList>
    </citation>
    <scope>NUCLEOTIDE SEQUENCE [LARGE SCALE GENOMIC DNA]</scope>
</reference>
<evidence type="ECO:0000313" key="1">
    <source>
        <dbReference type="EMBL" id="GBL90698.1"/>
    </source>
</evidence>
<protein>
    <submittedName>
        <fullName evidence="1">Uncharacterized protein</fullName>
    </submittedName>
</protein>
<gene>
    <name evidence="1" type="ORF">AVEN_219362_1</name>
</gene>
<sequence>MTMNLEISVDLHHINEDRKDEIPYETLQIKDTLSKSGIYFLCKKYETTGSIENKRGRGRKPKKSAREDFMIVRLAQKKNDISLREFVEDLKLNASALTMRFRIKNPGLVSCIQRKNHTS</sequence>
<dbReference type="AlphaFoldDB" id="A0A4Y2BF77"/>
<proteinExistence type="predicted"/>
<name>A0A4Y2BF77_ARAVE</name>